<evidence type="ECO:0000259" key="1">
    <source>
        <dbReference type="PROSITE" id="PS50042"/>
    </source>
</evidence>
<dbReference type="Pfam" id="PF00027">
    <property type="entry name" value="cNMP_binding"/>
    <property type="match status" value="1"/>
</dbReference>
<dbReference type="Proteomes" id="UP000626148">
    <property type="component" value="Unassembled WGS sequence"/>
</dbReference>
<dbReference type="AlphaFoldDB" id="A0A918ND88"/>
<dbReference type="Gene3D" id="2.60.120.10">
    <property type="entry name" value="Jelly Rolls"/>
    <property type="match status" value="1"/>
</dbReference>
<keyword evidence="3" id="KW-1185">Reference proteome</keyword>
<dbReference type="SUPFAM" id="SSF51206">
    <property type="entry name" value="cAMP-binding domain-like"/>
    <property type="match status" value="1"/>
</dbReference>
<dbReference type="EMBL" id="BMXR01000009">
    <property type="protein sequence ID" value="GGX64073.1"/>
    <property type="molecule type" value="Genomic_DNA"/>
</dbReference>
<accession>A0A918ND88</accession>
<gene>
    <name evidence="2" type="ORF">GCM10007392_34670</name>
</gene>
<dbReference type="InterPro" id="IPR000595">
    <property type="entry name" value="cNMP-bd_dom"/>
</dbReference>
<dbReference type="InterPro" id="IPR018490">
    <property type="entry name" value="cNMP-bd_dom_sf"/>
</dbReference>
<reference evidence="2" key="1">
    <citation type="journal article" date="2014" name="Int. J. Syst. Evol. Microbiol.">
        <title>Complete genome sequence of Corynebacterium casei LMG S-19264T (=DSM 44701T), isolated from a smear-ripened cheese.</title>
        <authorList>
            <consortium name="US DOE Joint Genome Institute (JGI-PGF)"/>
            <person name="Walter F."/>
            <person name="Albersmeier A."/>
            <person name="Kalinowski J."/>
            <person name="Ruckert C."/>
        </authorList>
    </citation>
    <scope>NUCLEOTIDE SEQUENCE</scope>
    <source>
        <strain evidence="2">KCTC 22169</strain>
    </source>
</reference>
<comment type="caution">
    <text evidence="2">The sequence shown here is derived from an EMBL/GenBank/DDBJ whole genome shotgun (WGS) entry which is preliminary data.</text>
</comment>
<reference evidence="2" key="2">
    <citation type="submission" date="2020-09" db="EMBL/GenBank/DDBJ databases">
        <authorList>
            <person name="Sun Q."/>
            <person name="Kim S."/>
        </authorList>
    </citation>
    <scope>NUCLEOTIDE SEQUENCE</scope>
    <source>
        <strain evidence="2">KCTC 22169</strain>
    </source>
</reference>
<evidence type="ECO:0000313" key="3">
    <source>
        <dbReference type="Proteomes" id="UP000626148"/>
    </source>
</evidence>
<sequence length="225" mass="25475">MRTLALSDIPAVSLDDLLSGISFFRELREVDPKQADFLATYARIMAAEPGEIIIHHGENDPAFYFLLRGQLLVYPDDHSTQGKPLNVITPGHIFGALAMICHVDRTASIVADPSGGDVKFVAIDGSAFGELKDYSRIRRHTKILFYRMVVANTRWKLEVYRMQQPNHVISRDMRKVELYRGEPNTDEELESLARQAQQMTVLLMRWNTVFQDEGSDSGVSPIHTE</sequence>
<name>A0A918ND88_9GAMM</name>
<dbReference type="InterPro" id="IPR014710">
    <property type="entry name" value="RmlC-like_jellyroll"/>
</dbReference>
<feature type="domain" description="Cyclic nucleotide-binding" evidence="1">
    <location>
        <begin position="26"/>
        <end position="131"/>
    </location>
</feature>
<dbReference type="PROSITE" id="PS50042">
    <property type="entry name" value="CNMP_BINDING_3"/>
    <property type="match status" value="1"/>
</dbReference>
<dbReference type="CDD" id="cd00038">
    <property type="entry name" value="CAP_ED"/>
    <property type="match status" value="1"/>
</dbReference>
<protein>
    <recommendedName>
        <fullName evidence="1">Cyclic nucleotide-binding domain-containing protein</fullName>
    </recommendedName>
</protein>
<proteinExistence type="predicted"/>
<dbReference type="RefSeq" id="WP_189611036.1">
    <property type="nucleotide sequence ID" value="NZ_BMXR01000009.1"/>
</dbReference>
<organism evidence="2 3">
    <name type="scientific">Saccharospirillum salsuginis</name>
    <dbReference type="NCBI Taxonomy" id="418750"/>
    <lineage>
        <taxon>Bacteria</taxon>
        <taxon>Pseudomonadati</taxon>
        <taxon>Pseudomonadota</taxon>
        <taxon>Gammaproteobacteria</taxon>
        <taxon>Oceanospirillales</taxon>
        <taxon>Saccharospirillaceae</taxon>
        <taxon>Saccharospirillum</taxon>
    </lineage>
</organism>
<evidence type="ECO:0000313" key="2">
    <source>
        <dbReference type="EMBL" id="GGX64073.1"/>
    </source>
</evidence>